<evidence type="ECO:0000313" key="3">
    <source>
        <dbReference type="Proteomes" id="UP000199435"/>
    </source>
</evidence>
<gene>
    <name evidence="2" type="ORF">GA0061102_102735</name>
</gene>
<keyword evidence="2" id="KW-0378">Hydrolase</keyword>
<dbReference type="Pfam" id="PF12697">
    <property type="entry name" value="Abhydrolase_6"/>
    <property type="match status" value="1"/>
</dbReference>
<dbReference type="PANTHER" id="PTHR43194:SF5">
    <property type="entry name" value="PIMELOYL-[ACYL-CARRIER PROTEIN] METHYL ESTER ESTERASE"/>
    <property type="match status" value="1"/>
</dbReference>
<organism evidence="2 3">
    <name type="scientific">Rhizobium miluonense</name>
    <dbReference type="NCBI Taxonomy" id="411945"/>
    <lineage>
        <taxon>Bacteria</taxon>
        <taxon>Pseudomonadati</taxon>
        <taxon>Pseudomonadota</taxon>
        <taxon>Alphaproteobacteria</taxon>
        <taxon>Hyphomicrobiales</taxon>
        <taxon>Rhizobiaceae</taxon>
        <taxon>Rhizobium/Agrobacterium group</taxon>
        <taxon>Rhizobium</taxon>
    </lineage>
</organism>
<dbReference type="STRING" id="411945.GA0061102_102735"/>
<dbReference type="SUPFAM" id="SSF53474">
    <property type="entry name" value="alpha/beta-Hydrolases"/>
    <property type="match status" value="1"/>
</dbReference>
<dbReference type="PANTHER" id="PTHR43194">
    <property type="entry name" value="HYDROLASE ALPHA/BETA FOLD FAMILY"/>
    <property type="match status" value="1"/>
</dbReference>
<proteinExistence type="predicted"/>
<dbReference type="AlphaFoldDB" id="A0A1C3WE38"/>
<evidence type="ECO:0000313" key="2">
    <source>
        <dbReference type="EMBL" id="SCB37964.1"/>
    </source>
</evidence>
<name>A0A1C3WE38_9HYPH</name>
<dbReference type="GO" id="GO:0016787">
    <property type="term" value="F:hydrolase activity"/>
    <property type="evidence" value="ECO:0007669"/>
    <property type="project" value="UniProtKB-KW"/>
</dbReference>
<evidence type="ECO:0000259" key="1">
    <source>
        <dbReference type="Pfam" id="PF12697"/>
    </source>
</evidence>
<dbReference type="OrthoDB" id="7820973at2"/>
<dbReference type="RefSeq" id="WP_159432181.1">
    <property type="nucleotide sequence ID" value="NZ_FMAH01000027.1"/>
</dbReference>
<dbReference type="Gene3D" id="3.40.50.1820">
    <property type="entry name" value="alpha/beta hydrolase"/>
    <property type="match status" value="1"/>
</dbReference>
<dbReference type="InterPro" id="IPR050228">
    <property type="entry name" value="Carboxylesterase_BioH"/>
</dbReference>
<dbReference type="InterPro" id="IPR029058">
    <property type="entry name" value="AB_hydrolase_fold"/>
</dbReference>
<sequence length="316" mass="35962">MAFWISKMTSFSIGSVVETVSGQRVHELKLQQQETPFIADTNGDFDMGHIYVQEFRLQQPTTPIPLLLWHGGGLTGSVWEQNADGAPGWMTRSLERGHDVFCCDAVGMGRSSWAHLPSLYNKQPIFRSKGEAWSLFRIGTPQSYSSRRAFTGSQFPVENFDSFTRLIVPRWTDMDEMNINAYNQLVKRVGPCAIVAHSSAALYAYEALRRWPNLVRAICLVEPGFAPPWEIGMANNLLRDTPVLQIFADNIAGHDHWETHWRRARAGFDNFPRHPQSRWLDLPEEDIFGNTHCPMSDSNSDQILDIVLDWLESLPQ</sequence>
<protein>
    <submittedName>
        <fullName evidence="2">Alpha/beta hydrolase family protein</fullName>
    </submittedName>
</protein>
<accession>A0A1C3WE38</accession>
<reference evidence="3" key="1">
    <citation type="submission" date="2016-08" db="EMBL/GenBank/DDBJ databases">
        <authorList>
            <person name="Varghese N."/>
            <person name="Submissions Spin"/>
        </authorList>
    </citation>
    <scope>NUCLEOTIDE SEQUENCE [LARGE SCALE GENOMIC DNA]</scope>
    <source>
        <strain evidence="3">HAMBI 2971</strain>
    </source>
</reference>
<dbReference type="InterPro" id="IPR000073">
    <property type="entry name" value="AB_hydrolase_1"/>
</dbReference>
<feature type="domain" description="AB hydrolase-1" evidence="1">
    <location>
        <begin position="66"/>
        <end position="284"/>
    </location>
</feature>
<dbReference type="EMBL" id="FMAH01000027">
    <property type="protein sequence ID" value="SCB37964.1"/>
    <property type="molecule type" value="Genomic_DNA"/>
</dbReference>
<dbReference type="Proteomes" id="UP000199435">
    <property type="component" value="Unassembled WGS sequence"/>
</dbReference>
<keyword evidence="3" id="KW-1185">Reference proteome</keyword>